<comment type="similarity">
    <text evidence="3 13">Belongs to the thiolase-like superfamily. Thiolase family.</text>
</comment>
<feature type="active site" description="Proton acceptor" evidence="12">
    <location>
        <position position="409"/>
    </location>
</feature>
<dbReference type="EC" id="2.3.1.16" evidence="10"/>
<dbReference type="GO" id="GO:0003988">
    <property type="term" value="F:acetyl-CoA C-acyltransferase activity"/>
    <property type="evidence" value="ECO:0007669"/>
    <property type="project" value="UniProtKB-EC"/>
</dbReference>
<proteinExistence type="inferred from homology"/>
<keyword evidence="9 13" id="KW-0012">Acyltransferase</keyword>
<evidence type="ECO:0000256" key="11">
    <source>
        <dbReference type="ARBA" id="ARBA00047605"/>
    </source>
</evidence>
<feature type="active site" description="Proton acceptor" evidence="12">
    <location>
        <position position="381"/>
    </location>
</feature>
<evidence type="ECO:0000256" key="2">
    <source>
        <dbReference type="ARBA" id="ARBA00004872"/>
    </source>
</evidence>
<evidence type="ECO:0000256" key="13">
    <source>
        <dbReference type="RuleBase" id="RU003557"/>
    </source>
</evidence>
<dbReference type="PIRSF" id="PIRSF000429">
    <property type="entry name" value="Ac-CoA_Ac_transf"/>
    <property type="match status" value="1"/>
</dbReference>
<feature type="active site" description="Acyl-thioester intermediate" evidence="12">
    <location>
        <position position="114"/>
    </location>
</feature>
<dbReference type="Pfam" id="PF02803">
    <property type="entry name" value="Thiolase_C"/>
    <property type="match status" value="1"/>
</dbReference>
<dbReference type="PANTHER" id="PTHR43853:SF8">
    <property type="entry name" value="3-KETOACYL-COA THIOLASE, PEROXISOMAL"/>
    <property type="match status" value="1"/>
</dbReference>
<dbReference type="SUPFAM" id="SSF53901">
    <property type="entry name" value="Thiolase-like"/>
    <property type="match status" value="2"/>
</dbReference>
<keyword evidence="7" id="KW-0443">Lipid metabolism</keyword>
<evidence type="ECO:0000313" key="18">
    <source>
        <dbReference type="Proteomes" id="UP000662931"/>
    </source>
</evidence>
<dbReference type="GO" id="GO:0005777">
    <property type="term" value="C:peroxisome"/>
    <property type="evidence" value="ECO:0007669"/>
    <property type="project" value="UniProtKB-SubCell"/>
</dbReference>
<dbReference type="InterPro" id="IPR002155">
    <property type="entry name" value="Thiolase"/>
</dbReference>
<dbReference type="InterPro" id="IPR050215">
    <property type="entry name" value="Thiolase-like_sf_Thiolase"/>
</dbReference>
<evidence type="ECO:0000259" key="15">
    <source>
        <dbReference type="Pfam" id="PF00108"/>
    </source>
</evidence>
<dbReference type="EMBL" id="CP064815">
    <property type="protein sequence ID" value="QPG76453.1"/>
    <property type="molecule type" value="Genomic_DNA"/>
</dbReference>
<dbReference type="Proteomes" id="UP000662931">
    <property type="component" value="Chromosome 4"/>
</dbReference>
<evidence type="ECO:0000256" key="6">
    <source>
        <dbReference type="ARBA" id="ARBA00022946"/>
    </source>
</evidence>
<evidence type="ECO:0000256" key="1">
    <source>
        <dbReference type="ARBA" id="ARBA00004275"/>
    </source>
</evidence>
<dbReference type="Gene3D" id="3.40.47.10">
    <property type="match status" value="2"/>
</dbReference>
<evidence type="ECO:0000256" key="12">
    <source>
        <dbReference type="PIRSR" id="PIRSR000429-1"/>
    </source>
</evidence>
<dbReference type="AlphaFoldDB" id="A0A875S6A5"/>
<reference evidence="17" key="1">
    <citation type="submission" date="2020-10" db="EMBL/GenBank/DDBJ databases">
        <authorList>
            <person name="Roach M.J.R."/>
        </authorList>
    </citation>
    <scope>NUCLEOTIDE SEQUENCE</scope>
    <source>
        <strain evidence="17">CBS 1945</strain>
    </source>
</reference>
<dbReference type="Pfam" id="PF00108">
    <property type="entry name" value="Thiolase_N"/>
    <property type="match status" value="1"/>
</dbReference>
<organism evidence="17 18">
    <name type="scientific">Eeniella nana</name>
    <name type="common">Yeast</name>
    <name type="synonym">Brettanomyces nanus</name>
    <dbReference type="NCBI Taxonomy" id="13502"/>
    <lineage>
        <taxon>Eukaryota</taxon>
        <taxon>Fungi</taxon>
        <taxon>Dikarya</taxon>
        <taxon>Ascomycota</taxon>
        <taxon>Saccharomycotina</taxon>
        <taxon>Pichiomycetes</taxon>
        <taxon>Pichiales</taxon>
        <taxon>Pichiaceae</taxon>
        <taxon>Brettanomyces</taxon>
    </lineage>
</organism>
<feature type="domain" description="Thiolase C-terminal" evidence="16">
    <location>
        <begin position="303"/>
        <end position="421"/>
    </location>
</feature>
<dbReference type="InterPro" id="IPR020615">
    <property type="entry name" value="Thiolase_acyl_enz_int_AS"/>
</dbReference>
<keyword evidence="18" id="KW-1185">Reference proteome</keyword>
<dbReference type="OrthoDB" id="5404651at2759"/>
<dbReference type="InterPro" id="IPR020613">
    <property type="entry name" value="Thiolase_CS"/>
</dbReference>
<keyword evidence="5" id="KW-0276">Fatty acid metabolism</keyword>
<dbReference type="CDD" id="cd00751">
    <property type="entry name" value="thiolase"/>
    <property type="match status" value="1"/>
</dbReference>
<dbReference type="GeneID" id="62197242"/>
<dbReference type="NCBIfam" id="TIGR01930">
    <property type="entry name" value="AcCoA-C-Actrans"/>
    <property type="match status" value="1"/>
</dbReference>
<dbReference type="KEGG" id="bnn:FOA43_003842"/>
<dbReference type="InterPro" id="IPR020616">
    <property type="entry name" value="Thiolase_N"/>
</dbReference>
<evidence type="ECO:0000256" key="10">
    <source>
        <dbReference type="ARBA" id="ARBA00024073"/>
    </source>
</evidence>
<protein>
    <recommendedName>
        <fullName evidence="10">acetyl-CoA C-acyltransferase</fullName>
        <ecNumber evidence="10">2.3.1.16</ecNumber>
    </recommendedName>
</protein>
<sequence>MQRLQQIGNHITGHLSGAEKAREKNPEDVVIVAAYRTALTRAGKGKLKDINSDEVLMKLIKEVFKKTKVDPKAIEDVIVGNVLNPGAGVNEHRAAVIAAGVPYEAPFMAVNRQCSSGLMAVNDIANKILTGQIDCGLACGVESMSKNYGPSAAPNISDVVLKASEDAKSCLLPMGMTSENVNAKYSLGREEQDRFAASSYQKAEAAVKQGLFKDEILPIMVQIEVDNDDDDDEEGSKLATTKTIVVDQDEGPRPNVTAKSLSRLRPAFKKDGTSHAGNSSQVSDGAAAIILMRRSLAESKGLPVLGKYVATTIVGVPPSIMGVGPGYAIPKVLEMTNIDKSEVKVFEINEAFAGQALFSMKKVGIPEEKVNPRGGAIALGHPLGCTGARQICTLLRELSPGEIGITSMCIGGGQGAAAVFVRE</sequence>
<dbReference type="RefSeq" id="XP_038780018.1">
    <property type="nucleotide sequence ID" value="XM_038924090.1"/>
</dbReference>
<dbReference type="PROSITE" id="PS00737">
    <property type="entry name" value="THIOLASE_2"/>
    <property type="match status" value="1"/>
</dbReference>
<keyword evidence="8" id="KW-0576">Peroxisome</keyword>
<keyword evidence="4 13" id="KW-0808">Transferase</keyword>
<feature type="region of interest" description="Disordered" evidence="14">
    <location>
        <begin position="1"/>
        <end position="20"/>
    </location>
</feature>
<dbReference type="PANTHER" id="PTHR43853">
    <property type="entry name" value="3-KETOACYL-COA THIOLASE, PEROXISOMAL"/>
    <property type="match status" value="1"/>
</dbReference>
<keyword evidence="6" id="KW-0809">Transit peptide</keyword>
<dbReference type="GO" id="GO:0006635">
    <property type="term" value="P:fatty acid beta-oxidation"/>
    <property type="evidence" value="ECO:0007669"/>
    <property type="project" value="TreeGrafter"/>
</dbReference>
<feature type="domain" description="Thiolase N-terminal" evidence="15">
    <location>
        <begin position="29"/>
        <end position="295"/>
    </location>
</feature>
<evidence type="ECO:0000256" key="3">
    <source>
        <dbReference type="ARBA" id="ARBA00010982"/>
    </source>
</evidence>
<dbReference type="PROSITE" id="PS00098">
    <property type="entry name" value="THIOLASE_1"/>
    <property type="match status" value="1"/>
</dbReference>
<evidence type="ECO:0000256" key="8">
    <source>
        <dbReference type="ARBA" id="ARBA00023140"/>
    </source>
</evidence>
<accession>A0A875S6A5</accession>
<evidence type="ECO:0000256" key="9">
    <source>
        <dbReference type="ARBA" id="ARBA00023315"/>
    </source>
</evidence>
<evidence type="ECO:0000256" key="5">
    <source>
        <dbReference type="ARBA" id="ARBA00022832"/>
    </source>
</evidence>
<evidence type="ECO:0000256" key="7">
    <source>
        <dbReference type="ARBA" id="ARBA00023098"/>
    </source>
</evidence>
<dbReference type="PROSITE" id="PS00099">
    <property type="entry name" value="THIOLASE_3"/>
    <property type="match status" value="1"/>
</dbReference>
<dbReference type="InterPro" id="IPR020610">
    <property type="entry name" value="Thiolase_AS"/>
</dbReference>
<evidence type="ECO:0000259" key="16">
    <source>
        <dbReference type="Pfam" id="PF02803"/>
    </source>
</evidence>
<dbReference type="GO" id="GO:0010124">
    <property type="term" value="P:phenylacetate catabolic process"/>
    <property type="evidence" value="ECO:0007669"/>
    <property type="project" value="TreeGrafter"/>
</dbReference>
<name>A0A875S6A5_EENNA</name>
<dbReference type="InterPro" id="IPR020617">
    <property type="entry name" value="Thiolase_C"/>
</dbReference>
<comment type="pathway">
    <text evidence="2">Lipid metabolism; fatty acid metabolism.</text>
</comment>
<comment type="catalytic activity">
    <reaction evidence="11">
        <text>an acyl-CoA + acetyl-CoA = a 3-oxoacyl-CoA + CoA</text>
        <dbReference type="Rhea" id="RHEA:21564"/>
        <dbReference type="ChEBI" id="CHEBI:57287"/>
        <dbReference type="ChEBI" id="CHEBI:57288"/>
        <dbReference type="ChEBI" id="CHEBI:58342"/>
        <dbReference type="ChEBI" id="CHEBI:90726"/>
        <dbReference type="EC" id="2.3.1.16"/>
    </reaction>
</comment>
<dbReference type="InterPro" id="IPR016039">
    <property type="entry name" value="Thiolase-like"/>
</dbReference>
<evidence type="ECO:0000256" key="4">
    <source>
        <dbReference type="ARBA" id="ARBA00022679"/>
    </source>
</evidence>
<gene>
    <name evidence="17" type="ORF">FOA43_003842</name>
</gene>
<comment type="subcellular location">
    <subcellularLocation>
        <location evidence="1">Peroxisome</location>
    </subcellularLocation>
</comment>
<evidence type="ECO:0000313" key="17">
    <source>
        <dbReference type="EMBL" id="QPG76453.1"/>
    </source>
</evidence>
<evidence type="ECO:0000256" key="14">
    <source>
        <dbReference type="SAM" id="MobiDB-lite"/>
    </source>
</evidence>